<name>A0A1Y6FNA8_9SPHN</name>
<evidence type="ECO:0000313" key="4">
    <source>
        <dbReference type="EMBL" id="SMQ76197.1"/>
    </source>
</evidence>
<dbReference type="GeneID" id="303002447"/>
<dbReference type="InterPro" id="IPR001789">
    <property type="entry name" value="Sig_transdc_resp-reg_receiver"/>
</dbReference>
<dbReference type="InterPro" id="IPR050595">
    <property type="entry name" value="Bact_response_regulator"/>
</dbReference>
<evidence type="ECO:0000256" key="2">
    <source>
        <dbReference type="PROSITE-ProRule" id="PRU00169"/>
    </source>
</evidence>
<organism evidence="4 5">
    <name type="scientific">Sphingopyxis terrae subsp. ummariensis</name>
    <dbReference type="NCBI Taxonomy" id="429001"/>
    <lineage>
        <taxon>Bacteria</taxon>
        <taxon>Pseudomonadati</taxon>
        <taxon>Pseudomonadota</taxon>
        <taxon>Alphaproteobacteria</taxon>
        <taxon>Sphingomonadales</taxon>
        <taxon>Sphingomonadaceae</taxon>
        <taxon>Sphingopyxis</taxon>
    </lineage>
</organism>
<feature type="modified residue" description="4-aspartylphosphate" evidence="2">
    <location>
        <position position="55"/>
    </location>
</feature>
<dbReference type="GO" id="GO:0000160">
    <property type="term" value="P:phosphorelay signal transduction system"/>
    <property type="evidence" value="ECO:0007669"/>
    <property type="project" value="InterPro"/>
</dbReference>
<dbReference type="InterPro" id="IPR011006">
    <property type="entry name" value="CheY-like_superfamily"/>
</dbReference>
<dbReference type="PANTHER" id="PTHR44591">
    <property type="entry name" value="STRESS RESPONSE REGULATOR PROTEIN 1"/>
    <property type="match status" value="1"/>
</dbReference>
<dbReference type="RefSeq" id="WP_207558955.1">
    <property type="nucleotide sequence ID" value="NZ_FXWL01000002.1"/>
</dbReference>
<dbReference type="AlphaFoldDB" id="A0A1Y6FNA8"/>
<dbReference type="SUPFAM" id="SSF52172">
    <property type="entry name" value="CheY-like"/>
    <property type="match status" value="1"/>
</dbReference>
<dbReference type="Proteomes" id="UP000194469">
    <property type="component" value="Unassembled WGS sequence"/>
</dbReference>
<feature type="domain" description="Response regulatory" evidence="3">
    <location>
        <begin position="6"/>
        <end position="120"/>
    </location>
</feature>
<keyword evidence="5" id="KW-1185">Reference proteome</keyword>
<accession>A0A1Y6FNA8</accession>
<dbReference type="EMBL" id="FXWL01000002">
    <property type="protein sequence ID" value="SMQ76197.1"/>
    <property type="molecule type" value="Genomic_DNA"/>
</dbReference>
<evidence type="ECO:0000256" key="1">
    <source>
        <dbReference type="ARBA" id="ARBA00022553"/>
    </source>
</evidence>
<evidence type="ECO:0000259" key="3">
    <source>
        <dbReference type="PROSITE" id="PS50110"/>
    </source>
</evidence>
<evidence type="ECO:0000313" key="5">
    <source>
        <dbReference type="Proteomes" id="UP000194469"/>
    </source>
</evidence>
<dbReference type="PANTHER" id="PTHR44591:SF25">
    <property type="entry name" value="CHEMOTAXIS TWO-COMPONENT RESPONSE REGULATOR"/>
    <property type="match status" value="1"/>
</dbReference>
<protein>
    <submittedName>
        <fullName evidence="4">Response regulator receiver domain-containing protein</fullName>
    </submittedName>
</protein>
<sequence length="121" mass="12930">MSSSPIIAIIDDDPDVRGSLDSLLRSVGMTPRCYAGAEEMLASGGHEELACIVTDLHMPGMTGLELQAQLSARGWRTPFILVTAYPTDAARDQATRAGACGFLTKPVDPDRLLDAIEDAIR</sequence>
<dbReference type="Pfam" id="PF00072">
    <property type="entry name" value="Response_reg"/>
    <property type="match status" value="1"/>
</dbReference>
<dbReference type="PROSITE" id="PS50110">
    <property type="entry name" value="RESPONSE_REGULATORY"/>
    <property type="match status" value="1"/>
</dbReference>
<reference evidence="5" key="1">
    <citation type="submission" date="2017-04" db="EMBL/GenBank/DDBJ databases">
        <authorList>
            <person name="Varghese N."/>
            <person name="Submissions S."/>
        </authorList>
    </citation>
    <scope>NUCLEOTIDE SEQUENCE [LARGE SCALE GENOMIC DNA]</scope>
    <source>
        <strain evidence="5">UI2</strain>
    </source>
</reference>
<dbReference type="SMART" id="SM00448">
    <property type="entry name" value="REC"/>
    <property type="match status" value="1"/>
</dbReference>
<keyword evidence="1 2" id="KW-0597">Phosphoprotein</keyword>
<gene>
    <name evidence="4" type="ORF">SAMN06295984_1642</name>
</gene>
<dbReference type="Gene3D" id="3.40.50.2300">
    <property type="match status" value="1"/>
</dbReference>
<proteinExistence type="predicted"/>